<dbReference type="Pfam" id="PF03102">
    <property type="entry name" value="NeuB"/>
    <property type="match status" value="1"/>
</dbReference>
<dbReference type="EMBL" id="NXGJ01000004">
    <property type="protein sequence ID" value="PRM88150.1"/>
    <property type="molecule type" value="Genomic_DNA"/>
</dbReference>
<dbReference type="AlphaFoldDB" id="A0A2S9SNK9"/>
<dbReference type="SUPFAM" id="SSF51971">
    <property type="entry name" value="Nucleotide-binding domain"/>
    <property type="match status" value="1"/>
</dbReference>
<dbReference type="InterPro" id="IPR036188">
    <property type="entry name" value="FAD/NAD-bd_sf"/>
</dbReference>
<dbReference type="GO" id="GO:0047444">
    <property type="term" value="F:N-acylneuraminate-9-phosphate synthase activity"/>
    <property type="evidence" value="ECO:0007669"/>
    <property type="project" value="TreeGrafter"/>
</dbReference>
<dbReference type="InterPro" id="IPR036732">
    <property type="entry name" value="AFP_Neu5c_C_sf"/>
</dbReference>
<evidence type="ECO:0000313" key="3">
    <source>
        <dbReference type="Proteomes" id="UP000239065"/>
    </source>
</evidence>
<dbReference type="SMART" id="SM00858">
    <property type="entry name" value="SAF"/>
    <property type="match status" value="1"/>
</dbReference>
<dbReference type="RefSeq" id="WP_105909010.1">
    <property type="nucleotide sequence ID" value="NZ_NXGJ01000004.1"/>
</dbReference>
<sequence>MVKKYYIFGAGVTGLTLAYELLKKRQDVEIIEKDSQVGGLAKTFSWKGREIDLGPHIYHTPDKDIQEYWEKEFEGLFYKRDHWSKNLKNGQYFDYPISKEFVESLPCDIKTTIYKELKSCNQSDLINAKNYYEYIQALAGKTLQEMFFIRYPEKLWGMPTTELDANWAPKRIQIREKATPFYWGQWAAVGNEGSGTIVKTLEKKVLALGGKISGSEEINKLHLSNSRITTIETTKRLINIKNIDTVINTTSYTVTNKLIGKKTNLKYRGIILVFLEINHTDVLPPGIDFIYIDDKEIYFNRISDQNSFVKEPDKNKTIMCCEIAYSSDDLYDKMDEFKLQNEVKKQFVKLGLTKSEANILDTKTIKLPEVYPMFFVGYQNELATTKASIDSIGNMYSIGSLAEYAYSDLQVLFGKAIDLAEVLTNKTFMINKIDKTIPRLSFKKKVTIAGIEIGEGEKTFVIAEIGLNHNGDLDLAKRLIDLAISNGADAVKLQSYKSKHRVAKDGKTSRYVEKILGTEETDFEMLKKNELTIEQTKELFDYARDRTIIFSAPFDIESVDELETLGIDCYKIASFDLVNLPLIKKVALTMKPIIISTGMSSLSEVEDALHTVASTGNDNVILLQCTSSYPCPPESMNIKAIDTMRQAFGRLPVGLSDHVIGDTVSLAAVARGANVIEKHFTVDKRMEGPDHILSLTPEELKDMVLRIRLIEESLGDGIKQASPDEMTTIIRFRKTMYSNRDIKQGEKISSEDIIYKGPAYGIYAKYENIVFGQYAVKEIKKDTPITWDLISQKECNE</sequence>
<dbReference type="InterPro" id="IPR006190">
    <property type="entry name" value="SAF_AFP_Neu5Ac"/>
</dbReference>
<gene>
    <name evidence="2" type="ORF">CJ669_05205</name>
</gene>
<dbReference type="Gene3D" id="3.50.50.60">
    <property type="entry name" value="FAD/NAD(P)-binding domain"/>
    <property type="match status" value="1"/>
</dbReference>
<dbReference type="InterPro" id="IPR013132">
    <property type="entry name" value="PseI/NeuA/B-like_N"/>
</dbReference>
<dbReference type="Gene3D" id="3.90.1210.10">
    <property type="entry name" value="Antifreeze-like/N-acetylneuraminic acid synthase C-terminal domain"/>
    <property type="match status" value="1"/>
</dbReference>
<dbReference type="Pfam" id="PF13450">
    <property type="entry name" value="NAD_binding_8"/>
    <property type="match status" value="1"/>
</dbReference>
<evidence type="ECO:0000313" key="2">
    <source>
        <dbReference type="EMBL" id="PRM88150.1"/>
    </source>
</evidence>
<dbReference type="InterPro" id="IPR013785">
    <property type="entry name" value="Aldolase_TIM"/>
</dbReference>
<organism evidence="2 3">
    <name type="scientific">Aliarcobacter cryaerophilus</name>
    <dbReference type="NCBI Taxonomy" id="28198"/>
    <lineage>
        <taxon>Bacteria</taxon>
        <taxon>Pseudomonadati</taxon>
        <taxon>Campylobacterota</taxon>
        <taxon>Epsilonproteobacteria</taxon>
        <taxon>Campylobacterales</taxon>
        <taxon>Arcobacteraceae</taxon>
        <taxon>Aliarcobacter</taxon>
    </lineage>
</organism>
<dbReference type="SUPFAM" id="SSF51269">
    <property type="entry name" value="AFP III-like domain"/>
    <property type="match status" value="1"/>
</dbReference>
<dbReference type="InterPro" id="IPR051690">
    <property type="entry name" value="PseI-like"/>
</dbReference>
<dbReference type="GO" id="GO:0016051">
    <property type="term" value="P:carbohydrate biosynthetic process"/>
    <property type="evidence" value="ECO:0007669"/>
    <property type="project" value="InterPro"/>
</dbReference>
<dbReference type="Pfam" id="PF08666">
    <property type="entry name" value="SAF"/>
    <property type="match status" value="1"/>
</dbReference>
<dbReference type="PANTHER" id="PTHR42966:SF1">
    <property type="entry name" value="SIALIC ACID SYNTHASE"/>
    <property type="match status" value="1"/>
</dbReference>
<accession>A0A2S9SNK9</accession>
<dbReference type="SUPFAM" id="SSF51569">
    <property type="entry name" value="Aldolase"/>
    <property type="match status" value="1"/>
</dbReference>
<name>A0A2S9SNK9_9BACT</name>
<dbReference type="Gene3D" id="3.20.20.70">
    <property type="entry name" value="Aldolase class I"/>
    <property type="match status" value="1"/>
</dbReference>
<dbReference type="PROSITE" id="PS50844">
    <property type="entry name" value="AFP_LIKE"/>
    <property type="match status" value="1"/>
</dbReference>
<feature type="domain" description="AFP-like" evidence="1">
    <location>
        <begin position="735"/>
        <end position="793"/>
    </location>
</feature>
<protein>
    <submittedName>
        <fullName evidence="2">N-acetylneuraminate synthase</fullName>
    </submittedName>
</protein>
<dbReference type="Proteomes" id="UP000239065">
    <property type="component" value="Unassembled WGS sequence"/>
</dbReference>
<reference evidence="2 3" key="1">
    <citation type="submission" date="2017-09" db="EMBL/GenBank/DDBJ databases">
        <title>Reassesment of A. cryaerophilus.</title>
        <authorList>
            <person name="Perez-Cataluna A."/>
            <person name="Collado L."/>
            <person name="Salgado O."/>
            <person name="Lefinanco V."/>
            <person name="Figueras M.J."/>
        </authorList>
    </citation>
    <scope>NUCLEOTIDE SEQUENCE [LARGE SCALE GENOMIC DNA]</scope>
    <source>
        <strain evidence="2 3">LMG 9861</strain>
    </source>
</reference>
<dbReference type="InterPro" id="IPR013974">
    <property type="entry name" value="SAF"/>
</dbReference>
<evidence type="ECO:0000259" key="1">
    <source>
        <dbReference type="PROSITE" id="PS50844"/>
    </source>
</evidence>
<dbReference type="PANTHER" id="PTHR42966">
    <property type="entry name" value="N-ACETYLNEURAMINATE SYNTHASE"/>
    <property type="match status" value="1"/>
</dbReference>
<dbReference type="CDD" id="cd11615">
    <property type="entry name" value="SAF_NeuB_like"/>
    <property type="match status" value="1"/>
</dbReference>
<comment type="caution">
    <text evidence="2">The sequence shown here is derived from an EMBL/GenBank/DDBJ whole genome shotgun (WGS) entry which is preliminary data.</text>
</comment>
<proteinExistence type="predicted"/>
<dbReference type="InterPro" id="IPR057736">
    <property type="entry name" value="SAF_PseI/NeuA/NeuB"/>
</dbReference>